<keyword evidence="4" id="KW-1185">Reference proteome</keyword>
<gene>
    <name evidence="3" type="ORF">AKJ08_0223</name>
</gene>
<feature type="domain" description="DAHP synthetase I/KDSA" evidence="2">
    <location>
        <begin position="88"/>
        <end position="330"/>
    </location>
</feature>
<dbReference type="PANTHER" id="PTHR43018">
    <property type="entry name" value="PHOSPHO-2-DEHYDRO-3-DEOXYHEPTONATE ALDOLASE"/>
    <property type="match status" value="1"/>
</dbReference>
<dbReference type="GO" id="GO:0016832">
    <property type="term" value="F:aldehyde-lyase activity"/>
    <property type="evidence" value="ECO:0007669"/>
    <property type="project" value="InterPro"/>
</dbReference>
<reference evidence="3 4" key="1">
    <citation type="submission" date="2015-08" db="EMBL/GenBank/DDBJ databases">
        <authorList>
            <person name="Babu N.S."/>
            <person name="Beckwith C.J."/>
            <person name="Beseler K.G."/>
            <person name="Brison A."/>
            <person name="Carone J.V."/>
            <person name="Caskin T.P."/>
            <person name="Diamond M."/>
            <person name="Durham M.E."/>
            <person name="Foxe J.M."/>
            <person name="Go M."/>
            <person name="Henderson B.A."/>
            <person name="Jones I.B."/>
            <person name="McGettigan J.A."/>
            <person name="Micheletti S.J."/>
            <person name="Nasrallah M.E."/>
            <person name="Ortiz D."/>
            <person name="Piller C.R."/>
            <person name="Privatt S.R."/>
            <person name="Schneider S.L."/>
            <person name="Sharp S."/>
            <person name="Smith T.C."/>
            <person name="Stanton J.D."/>
            <person name="Ullery H.E."/>
            <person name="Wilson R.J."/>
            <person name="Serrano M.G."/>
            <person name="Buck G."/>
            <person name="Lee V."/>
            <person name="Wang Y."/>
            <person name="Carvalho R."/>
            <person name="Voegtly L."/>
            <person name="Shi R."/>
            <person name="Duckworth R."/>
            <person name="Johnson A."/>
            <person name="Loviza R."/>
            <person name="Walstead R."/>
            <person name="Shah Z."/>
            <person name="Kiflezghi M."/>
            <person name="Wade K."/>
            <person name="Ball S.L."/>
            <person name="Bradley K.W."/>
            <person name="Asai D.J."/>
            <person name="Bowman C.A."/>
            <person name="Russell D.A."/>
            <person name="Pope W.H."/>
            <person name="Jacobs-Sera D."/>
            <person name="Hendrix R.W."/>
            <person name="Hatfull G.F."/>
        </authorList>
    </citation>
    <scope>NUCLEOTIDE SEQUENCE [LARGE SCALE GENOMIC DNA]</scope>
    <source>
        <strain evidence="3 4">DSM 27710</strain>
    </source>
</reference>
<proteinExistence type="predicted"/>
<dbReference type="SUPFAM" id="SSF51569">
    <property type="entry name" value="Aldolase"/>
    <property type="match status" value="1"/>
</dbReference>
<keyword evidence="1" id="KW-0808">Transferase</keyword>
<dbReference type="PATRIC" id="fig|1391653.3.peg.236"/>
<dbReference type="RefSeq" id="WP_050724368.1">
    <property type="nucleotide sequence ID" value="NZ_CP012332.1"/>
</dbReference>
<protein>
    <submittedName>
        <fullName evidence="3">2-keto-3-deoxy-D-arabino-heptulosonate-7-phosphate synthase I beta</fullName>
    </submittedName>
</protein>
<dbReference type="Proteomes" id="UP000055590">
    <property type="component" value="Chromosome"/>
</dbReference>
<name>A0A0K1P8V0_9BACT</name>
<dbReference type="PANTHER" id="PTHR43018:SF1">
    <property type="entry name" value="PROTEIN AROA(G)"/>
    <property type="match status" value="1"/>
</dbReference>
<dbReference type="InterPro" id="IPR006268">
    <property type="entry name" value="DAHP_syn_2"/>
</dbReference>
<evidence type="ECO:0000256" key="1">
    <source>
        <dbReference type="ARBA" id="ARBA00022679"/>
    </source>
</evidence>
<dbReference type="InterPro" id="IPR006218">
    <property type="entry name" value="DAHP1/KDSA"/>
</dbReference>
<dbReference type="GO" id="GO:0016740">
    <property type="term" value="F:transferase activity"/>
    <property type="evidence" value="ECO:0007669"/>
    <property type="project" value="UniProtKB-KW"/>
</dbReference>
<dbReference type="AlphaFoldDB" id="A0A0K1P8V0"/>
<sequence length="350" mass="36700">MILLLEKNAPEGASRDLLQLAARLGLPARTMGGSWGRQAVEVDDPVPARLLRTLRAAPHVEELLSRPRANPLVELEGDEGVRPVRVGDLAIGGGDLVLAAGPCAVESEDQVEAAALAAARSGARLLRGGAYKPRTRPGDFQGLGLQALRWMRAAADRHGLLVVTEALDPASCDEVAEWADVIQIGARTMQATSLLKAAARSGRPVLLKRGLSATLDEWLGAAEYLAAGGAPGVILCERGSRSFETSTRFSLDVGVIAAARLRTHLPILADPSHPAGRRALVRPLARAAIAAGADGLLVEAHPDPSCARCDGPQALLLDELEDLAREMADVGASVGRTFADPRERRAASGV</sequence>
<dbReference type="NCBIfam" id="NF009239">
    <property type="entry name" value="PRK12595.1"/>
    <property type="match status" value="1"/>
</dbReference>
<dbReference type="GO" id="GO:0009073">
    <property type="term" value="P:aromatic amino acid family biosynthetic process"/>
    <property type="evidence" value="ECO:0007669"/>
    <property type="project" value="InterPro"/>
</dbReference>
<dbReference type="KEGG" id="vin:AKJ08_0223"/>
<dbReference type="STRING" id="1391653.AKJ08_0223"/>
<dbReference type="NCBIfam" id="TIGR01361">
    <property type="entry name" value="DAHP_synth_Bsub"/>
    <property type="match status" value="1"/>
</dbReference>
<evidence type="ECO:0000259" key="2">
    <source>
        <dbReference type="Pfam" id="PF00793"/>
    </source>
</evidence>
<dbReference type="InterPro" id="IPR052899">
    <property type="entry name" value="Class-I_DAHP_synthase"/>
</dbReference>
<dbReference type="Gene3D" id="3.20.20.70">
    <property type="entry name" value="Aldolase class I"/>
    <property type="match status" value="1"/>
</dbReference>
<evidence type="ECO:0000313" key="3">
    <source>
        <dbReference type="EMBL" id="AKU89836.1"/>
    </source>
</evidence>
<dbReference type="InterPro" id="IPR013785">
    <property type="entry name" value="Aldolase_TIM"/>
</dbReference>
<dbReference type="Pfam" id="PF00793">
    <property type="entry name" value="DAHP_synth_1"/>
    <property type="match status" value="1"/>
</dbReference>
<dbReference type="NCBIfam" id="NF006421">
    <property type="entry name" value="PRK08673.1"/>
    <property type="match status" value="1"/>
</dbReference>
<organism evidence="3 4">
    <name type="scientific">Vulgatibacter incomptus</name>
    <dbReference type="NCBI Taxonomy" id="1391653"/>
    <lineage>
        <taxon>Bacteria</taxon>
        <taxon>Pseudomonadati</taxon>
        <taxon>Myxococcota</taxon>
        <taxon>Myxococcia</taxon>
        <taxon>Myxococcales</taxon>
        <taxon>Cystobacterineae</taxon>
        <taxon>Vulgatibacteraceae</taxon>
        <taxon>Vulgatibacter</taxon>
    </lineage>
</organism>
<dbReference type="EMBL" id="CP012332">
    <property type="protein sequence ID" value="AKU89836.1"/>
    <property type="molecule type" value="Genomic_DNA"/>
</dbReference>
<accession>A0A0K1P8V0</accession>
<evidence type="ECO:0000313" key="4">
    <source>
        <dbReference type="Proteomes" id="UP000055590"/>
    </source>
</evidence>